<feature type="coiled-coil region" evidence="1">
    <location>
        <begin position="53"/>
        <end position="80"/>
    </location>
</feature>
<gene>
    <name evidence="2" type="ORF">A3J65_01975</name>
</gene>
<dbReference type="EMBL" id="MHIK01000049">
    <property type="protein sequence ID" value="OGY50802.1"/>
    <property type="molecule type" value="Genomic_DNA"/>
</dbReference>
<organism evidence="2 3">
    <name type="scientific">Candidatus Buchananbacteria bacterium RIFCSPHIGHO2_02_FULL_45_11b</name>
    <dbReference type="NCBI Taxonomy" id="1797541"/>
    <lineage>
        <taxon>Bacteria</taxon>
        <taxon>Candidatus Buchananiibacteriota</taxon>
    </lineage>
</organism>
<keyword evidence="1" id="KW-0175">Coiled coil</keyword>
<evidence type="ECO:0000313" key="3">
    <source>
        <dbReference type="Proteomes" id="UP000178501"/>
    </source>
</evidence>
<proteinExistence type="predicted"/>
<protein>
    <recommendedName>
        <fullName evidence="4">Cell division protein FtsL</fullName>
    </recommendedName>
</protein>
<comment type="caution">
    <text evidence="2">The sequence shown here is derived from an EMBL/GenBank/DDBJ whole genome shotgun (WGS) entry which is preliminary data.</text>
</comment>
<evidence type="ECO:0008006" key="4">
    <source>
        <dbReference type="Google" id="ProtNLM"/>
    </source>
</evidence>
<dbReference type="AlphaFoldDB" id="A0A1G1YEM2"/>
<name>A0A1G1YEM2_9BACT</name>
<sequence>MSKFFHLSKRPAKSFRRHKALAWPSFNLKTVNLALACLIVVFGLGYLLQVNGQATKGYQIKELEKQIADLRQEKSDLELDTLRRQSMSRVKEKLADLNMVSAGNSEYLQEKPVALAR</sequence>
<evidence type="ECO:0000256" key="1">
    <source>
        <dbReference type="SAM" id="Coils"/>
    </source>
</evidence>
<dbReference type="Proteomes" id="UP000178501">
    <property type="component" value="Unassembled WGS sequence"/>
</dbReference>
<evidence type="ECO:0000313" key="2">
    <source>
        <dbReference type="EMBL" id="OGY50802.1"/>
    </source>
</evidence>
<accession>A0A1G1YEM2</accession>
<reference evidence="2 3" key="1">
    <citation type="journal article" date="2016" name="Nat. Commun.">
        <title>Thousands of microbial genomes shed light on interconnected biogeochemical processes in an aquifer system.</title>
        <authorList>
            <person name="Anantharaman K."/>
            <person name="Brown C.T."/>
            <person name="Hug L.A."/>
            <person name="Sharon I."/>
            <person name="Castelle C.J."/>
            <person name="Probst A.J."/>
            <person name="Thomas B.C."/>
            <person name="Singh A."/>
            <person name="Wilkins M.J."/>
            <person name="Karaoz U."/>
            <person name="Brodie E.L."/>
            <person name="Williams K.H."/>
            <person name="Hubbard S.S."/>
            <person name="Banfield J.F."/>
        </authorList>
    </citation>
    <scope>NUCLEOTIDE SEQUENCE [LARGE SCALE GENOMIC DNA]</scope>
</reference>